<feature type="chain" id="PRO_5042968575" description="Bacterial repeat domain-containing protein" evidence="2">
    <location>
        <begin position="22"/>
        <end position="373"/>
    </location>
</feature>
<dbReference type="RefSeq" id="WP_338238745.1">
    <property type="nucleotide sequence ID" value="NZ_BQKE01000003.1"/>
</dbReference>
<gene>
    <name evidence="3" type="ORF">PEDI_41500</name>
</gene>
<evidence type="ECO:0000256" key="1">
    <source>
        <dbReference type="ARBA" id="ARBA00004196"/>
    </source>
</evidence>
<evidence type="ECO:0000256" key="2">
    <source>
        <dbReference type="SAM" id="SignalP"/>
    </source>
</evidence>
<evidence type="ECO:0000313" key="4">
    <source>
        <dbReference type="Proteomes" id="UP001310022"/>
    </source>
</evidence>
<dbReference type="Gene3D" id="2.60.40.4270">
    <property type="entry name" value="Listeria-Bacteroides repeat domain"/>
    <property type="match status" value="1"/>
</dbReference>
<evidence type="ECO:0008006" key="5">
    <source>
        <dbReference type="Google" id="ProtNLM"/>
    </source>
</evidence>
<dbReference type="PROSITE" id="PS51257">
    <property type="entry name" value="PROKAR_LIPOPROTEIN"/>
    <property type="match status" value="1"/>
</dbReference>
<protein>
    <recommendedName>
        <fullName evidence="5">Bacterial repeat domain-containing protein</fullName>
    </recommendedName>
</protein>
<dbReference type="EMBL" id="BQKE01000003">
    <property type="protein sequence ID" value="GJM63598.1"/>
    <property type="molecule type" value="Genomic_DNA"/>
</dbReference>
<sequence length="373" mass="41974">MVKRIILPLMLCVLFMACESAEEGLPVFEVSFDLNGGESKIEGQQLEAGEYVLKPADPNRYAYLFEGWYKGDVVYDFNAPVEESFTLRAEWTKVEVDGTPWISEVLDFRPAPGQFLNKVEDDLAAAKENLVGNSHQFISLGTFGGQVTFKFDHPINNGEGEDLAIFGNAFEGNSEPGIVMVCQDLNGNGYPDEEEPWFELAGSDHFEKETIRDYLVTYFRPEEGADTHLIPYTEVVNGQENSGMMDFTLVRDFHPQPMFPDMYSEDSVTFSGTLLKSKTYNQNEGQSDNPYYVSPKFDWGYADNAGYEQEGIFRGADLFDIDHAIDSQGRSVKLEQIDFVRVYTGVRDIAGWLGELSPEIIKAADVHLLKNLE</sequence>
<reference evidence="3 4" key="1">
    <citation type="submission" date="2021-12" db="EMBL/GenBank/DDBJ databases">
        <title>Genome sequencing of bacteria with rrn-lacking chromosome and rrn-plasmid.</title>
        <authorList>
            <person name="Anda M."/>
            <person name="Iwasaki W."/>
        </authorList>
    </citation>
    <scope>NUCLEOTIDE SEQUENCE [LARGE SCALE GENOMIC DNA]</scope>
    <source>
        <strain evidence="3 4">NBRC 15940</strain>
    </source>
</reference>
<feature type="signal peptide" evidence="2">
    <location>
        <begin position="1"/>
        <end position="21"/>
    </location>
</feature>
<keyword evidence="2" id="KW-0732">Signal</keyword>
<name>A0AAN5AP96_9BACT</name>
<organism evidence="3 4">
    <name type="scientific">Persicobacter diffluens</name>
    <dbReference type="NCBI Taxonomy" id="981"/>
    <lineage>
        <taxon>Bacteria</taxon>
        <taxon>Pseudomonadati</taxon>
        <taxon>Bacteroidota</taxon>
        <taxon>Cytophagia</taxon>
        <taxon>Cytophagales</taxon>
        <taxon>Persicobacteraceae</taxon>
        <taxon>Persicobacter</taxon>
    </lineage>
</organism>
<comment type="subcellular location">
    <subcellularLocation>
        <location evidence="1">Cell envelope</location>
    </subcellularLocation>
</comment>
<dbReference type="GO" id="GO:0030313">
    <property type="term" value="C:cell envelope"/>
    <property type="evidence" value="ECO:0007669"/>
    <property type="project" value="UniProtKB-SubCell"/>
</dbReference>
<dbReference type="Proteomes" id="UP001310022">
    <property type="component" value="Unassembled WGS sequence"/>
</dbReference>
<dbReference type="AlphaFoldDB" id="A0AAN5AP96"/>
<comment type="caution">
    <text evidence="3">The sequence shown here is derived from an EMBL/GenBank/DDBJ whole genome shotgun (WGS) entry which is preliminary data.</text>
</comment>
<keyword evidence="4" id="KW-1185">Reference proteome</keyword>
<dbReference type="Pfam" id="PF09479">
    <property type="entry name" value="Flg_new"/>
    <property type="match status" value="1"/>
</dbReference>
<dbReference type="InterPro" id="IPR013378">
    <property type="entry name" value="InlB-like_B-rpt"/>
</dbReference>
<proteinExistence type="predicted"/>
<evidence type="ECO:0000313" key="3">
    <source>
        <dbReference type="EMBL" id="GJM63598.1"/>
    </source>
</evidence>
<accession>A0AAN5AP96</accession>
<dbReference type="InterPro" id="IPR042229">
    <property type="entry name" value="Listeria/Bacterioides_rpt_sf"/>
</dbReference>